<sequence>MRHYKLQVFITLLFMGTLVYAQHSDYTLSSEEFQKQLNESYYDAEESPLEPEDLKNFEGLEFFEIDEKYKVKAKFVRTPAEPPFVMKTSTDRLPIYVKYGELYFSLNGKDLKLNVYQSQDLGRDPEYANYLFIPFTDLSNGDLTYDNGRYLDFQIPEGEDITLDFNKAYNPYCAYSGRYSCPVPPKENFLETEILAGVKAYKEH</sequence>
<evidence type="ECO:0000313" key="2">
    <source>
        <dbReference type="Proteomes" id="UP001597438"/>
    </source>
</evidence>
<keyword evidence="2" id="KW-1185">Reference proteome</keyword>
<gene>
    <name evidence="1" type="ORF">ACFSYS_10290</name>
</gene>
<reference evidence="2" key="1">
    <citation type="journal article" date="2019" name="Int. J. Syst. Evol. Microbiol.">
        <title>The Global Catalogue of Microorganisms (GCM) 10K type strain sequencing project: providing services to taxonomists for standard genome sequencing and annotation.</title>
        <authorList>
            <consortium name="The Broad Institute Genomics Platform"/>
            <consortium name="The Broad Institute Genome Sequencing Center for Infectious Disease"/>
            <person name="Wu L."/>
            <person name="Ma J."/>
        </authorList>
    </citation>
    <scope>NUCLEOTIDE SEQUENCE [LARGE SCALE GENOMIC DNA]</scope>
    <source>
        <strain evidence="2">KCTC 52925</strain>
    </source>
</reference>
<protein>
    <submittedName>
        <fullName evidence="1">DUF1684 domain-containing protein</fullName>
    </submittedName>
</protein>
<dbReference type="PANTHER" id="PTHR41913">
    <property type="entry name" value="DUF1684 DOMAIN-CONTAINING PROTEIN"/>
    <property type="match status" value="1"/>
</dbReference>
<proteinExistence type="predicted"/>
<dbReference type="PANTHER" id="PTHR41913:SF1">
    <property type="entry name" value="DUF1684 DOMAIN-CONTAINING PROTEIN"/>
    <property type="match status" value="1"/>
</dbReference>
<evidence type="ECO:0000313" key="1">
    <source>
        <dbReference type="EMBL" id="MFD2833677.1"/>
    </source>
</evidence>
<dbReference type="Proteomes" id="UP001597438">
    <property type="component" value="Unassembled WGS sequence"/>
</dbReference>
<comment type="caution">
    <text evidence="1">The sequence shown here is derived from an EMBL/GenBank/DDBJ whole genome shotgun (WGS) entry which is preliminary data.</text>
</comment>
<dbReference type="RefSeq" id="WP_251742997.1">
    <property type="nucleotide sequence ID" value="NZ_JBHUOJ010000022.1"/>
</dbReference>
<dbReference type="EMBL" id="JBHUOJ010000022">
    <property type="protein sequence ID" value="MFD2833677.1"/>
    <property type="molecule type" value="Genomic_DNA"/>
</dbReference>
<dbReference type="Pfam" id="PF07920">
    <property type="entry name" value="DUF1684"/>
    <property type="match status" value="1"/>
</dbReference>
<dbReference type="InterPro" id="IPR012467">
    <property type="entry name" value="DUF1684"/>
</dbReference>
<accession>A0ABW5X4X2</accession>
<name>A0ABW5X4X2_9FLAO</name>
<organism evidence="1 2">
    <name type="scientific">Christiangramia antarctica</name>
    <dbReference type="NCBI Taxonomy" id="2058158"/>
    <lineage>
        <taxon>Bacteria</taxon>
        <taxon>Pseudomonadati</taxon>
        <taxon>Bacteroidota</taxon>
        <taxon>Flavobacteriia</taxon>
        <taxon>Flavobacteriales</taxon>
        <taxon>Flavobacteriaceae</taxon>
        <taxon>Christiangramia</taxon>
    </lineage>
</organism>